<feature type="region of interest" description="Disordered" evidence="1">
    <location>
        <begin position="265"/>
        <end position="330"/>
    </location>
</feature>
<reference evidence="2" key="2">
    <citation type="journal article" date="2023" name="IMA Fungus">
        <title>Comparative genomic study of the Penicillium genus elucidates a diverse pangenome and 15 lateral gene transfer events.</title>
        <authorList>
            <person name="Petersen C."/>
            <person name="Sorensen T."/>
            <person name="Nielsen M.R."/>
            <person name="Sondergaard T.E."/>
            <person name="Sorensen J.L."/>
            <person name="Fitzpatrick D.A."/>
            <person name="Frisvad J.C."/>
            <person name="Nielsen K.L."/>
        </authorList>
    </citation>
    <scope>NUCLEOTIDE SEQUENCE</scope>
    <source>
        <strain evidence="2">IBT 17660</strain>
    </source>
</reference>
<dbReference type="Proteomes" id="UP001147760">
    <property type="component" value="Unassembled WGS sequence"/>
</dbReference>
<name>A0A9W9WQ56_9EURO</name>
<evidence type="ECO:0000313" key="3">
    <source>
        <dbReference type="Proteomes" id="UP001147760"/>
    </source>
</evidence>
<evidence type="ECO:0000256" key="1">
    <source>
        <dbReference type="SAM" id="MobiDB-lite"/>
    </source>
</evidence>
<dbReference type="EMBL" id="JAPWDO010000005">
    <property type="protein sequence ID" value="KAJ5471646.1"/>
    <property type="molecule type" value="Genomic_DNA"/>
</dbReference>
<feature type="compositionally biased region" description="Low complexity" evidence="1">
    <location>
        <begin position="275"/>
        <end position="285"/>
    </location>
</feature>
<dbReference type="AlphaFoldDB" id="A0A9W9WQ56"/>
<gene>
    <name evidence="2" type="ORF">N7530_009003</name>
</gene>
<feature type="compositionally biased region" description="Polar residues" evidence="1">
    <location>
        <begin position="136"/>
        <end position="147"/>
    </location>
</feature>
<feature type="compositionally biased region" description="Polar residues" evidence="1">
    <location>
        <begin position="64"/>
        <end position="75"/>
    </location>
</feature>
<feature type="compositionally biased region" description="Gly residues" evidence="1">
    <location>
        <begin position="293"/>
        <end position="318"/>
    </location>
</feature>
<feature type="region of interest" description="Disordered" evidence="1">
    <location>
        <begin position="133"/>
        <end position="166"/>
    </location>
</feature>
<feature type="region of interest" description="Disordered" evidence="1">
    <location>
        <begin position="1"/>
        <end position="78"/>
    </location>
</feature>
<accession>A0A9W9WQ56</accession>
<reference evidence="2" key="1">
    <citation type="submission" date="2022-12" db="EMBL/GenBank/DDBJ databases">
        <authorList>
            <person name="Petersen C."/>
        </authorList>
    </citation>
    <scope>NUCLEOTIDE SEQUENCE</scope>
    <source>
        <strain evidence="2">IBT 17660</strain>
    </source>
</reference>
<dbReference type="OrthoDB" id="4171340at2759"/>
<sequence>MSRQPINLISDTESESESDGGMQLDDLDRVDGIPMFHSSEGDGLNVDGIPMPRPGSDDDWDLNGDTSNESDTSMYSPPLVKFNSPPSTIFISTEPYTSLLLCTTISRKFCLNIESIRRDHNLICKLTPQKGRFTGRAQNPLTTSYNDAGQDDTEPQTAFEKDARTRSHLRDEKHAALAVLMDSELLVTYALASRETIPQTRRRFLAKYLAPNDPAKAEELYDPRFYIAPDGKGGEGSLIRGRYREVIGDVNDHNWHKPAHLRAMDAKKARGGGSRSVSGSRSCSGANSPRVSGGVGLSAGEGRGGGASLVGRGFGQGQGLRVDEDEDEDL</sequence>
<comment type="caution">
    <text evidence="2">The sequence shown here is derived from an EMBL/GenBank/DDBJ whole genome shotgun (WGS) entry which is preliminary data.</text>
</comment>
<feature type="compositionally biased region" description="Polar residues" evidence="1">
    <location>
        <begin position="1"/>
        <end position="11"/>
    </location>
</feature>
<proteinExistence type="predicted"/>
<evidence type="ECO:0000313" key="2">
    <source>
        <dbReference type="EMBL" id="KAJ5471646.1"/>
    </source>
</evidence>
<organism evidence="2 3">
    <name type="scientific">Penicillium desertorum</name>
    <dbReference type="NCBI Taxonomy" id="1303715"/>
    <lineage>
        <taxon>Eukaryota</taxon>
        <taxon>Fungi</taxon>
        <taxon>Dikarya</taxon>
        <taxon>Ascomycota</taxon>
        <taxon>Pezizomycotina</taxon>
        <taxon>Eurotiomycetes</taxon>
        <taxon>Eurotiomycetidae</taxon>
        <taxon>Eurotiales</taxon>
        <taxon>Aspergillaceae</taxon>
        <taxon>Penicillium</taxon>
    </lineage>
</organism>
<keyword evidence="3" id="KW-1185">Reference proteome</keyword>
<protein>
    <submittedName>
        <fullName evidence="2">Uncharacterized protein</fullName>
    </submittedName>
</protein>